<accession>A0A090VVY4</accession>
<gene>
    <name evidence="1" type="ORF">JCM19301_2613</name>
    <name evidence="2" type="ORF">JCM19302_1773</name>
    <name evidence="3" type="ORF">JCM19538_1066</name>
</gene>
<sequence length="234" mass="27327">MKYILSLIIVFLCISCGNKKELQLPEIDSTQITEITDVSAAYLFYDETQADSVELNRKNLISTTNWLVNVDKRLTLKQAIPHIKFLQDKKKSSSHKNEKAKNYFTCHDLSKNNLGFLEFTEINYHYSFQDLYERKDIELSTPNHETLIQVINLDSIRIHFPEFANPNFTDEISSNKNDLLNDLTKIKDKTNIVLYSSFLSNLKFQDYITFQNIIRKLEVDGIKISNHEFIIDSM</sequence>
<evidence type="ECO:0000313" key="1">
    <source>
        <dbReference type="EMBL" id="GAL68890.1"/>
    </source>
</evidence>
<evidence type="ECO:0000313" key="2">
    <source>
        <dbReference type="EMBL" id="GAL72924.1"/>
    </source>
</evidence>
<evidence type="ECO:0000313" key="4">
    <source>
        <dbReference type="Proteomes" id="UP000029641"/>
    </source>
</evidence>
<dbReference type="EMBL" id="BBNY01000090">
    <property type="protein sequence ID" value="GAL91008.1"/>
    <property type="molecule type" value="Genomic_DNA"/>
</dbReference>
<organism evidence="1 4">
    <name type="scientific">Jejuia pallidilutea</name>
    <dbReference type="NCBI Taxonomy" id="504487"/>
    <lineage>
        <taxon>Bacteria</taxon>
        <taxon>Pseudomonadati</taxon>
        <taxon>Bacteroidota</taxon>
        <taxon>Flavobacteriia</taxon>
        <taxon>Flavobacteriales</taxon>
        <taxon>Flavobacteriaceae</taxon>
        <taxon>Jejuia</taxon>
    </lineage>
</organism>
<dbReference type="STRING" id="504487.JCM19538_1066"/>
<dbReference type="Proteomes" id="UP000029646">
    <property type="component" value="Unassembled WGS sequence"/>
</dbReference>
<dbReference type="EMBL" id="BBNR01000027">
    <property type="protein sequence ID" value="GAL68890.1"/>
    <property type="molecule type" value="Genomic_DNA"/>
</dbReference>
<dbReference type="eggNOG" id="ENOG5030DBK">
    <property type="taxonomic scope" value="Bacteria"/>
</dbReference>
<dbReference type="EMBL" id="BBNS01000034">
    <property type="protein sequence ID" value="GAL72924.1"/>
    <property type="molecule type" value="Genomic_DNA"/>
</dbReference>
<dbReference type="OrthoDB" id="1148707at2"/>
<dbReference type="RefSeq" id="WP_152572220.1">
    <property type="nucleotide sequence ID" value="NZ_BBNR01000027.1"/>
</dbReference>
<protein>
    <submittedName>
        <fullName evidence="1">Uncharacterized protein</fullName>
    </submittedName>
</protein>
<dbReference type="Proteomes" id="UP000030184">
    <property type="component" value="Unassembled WGS sequence"/>
</dbReference>
<evidence type="ECO:0000313" key="5">
    <source>
        <dbReference type="Proteomes" id="UP000030184"/>
    </source>
</evidence>
<reference evidence="5" key="1">
    <citation type="journal article" date="2014" name="Genome Announc.">
        <title>Draft Genome Sequence of Marine Flavobacterium Jejuia pallidilutea Strain 11shimoA1 and Pigmentation Mutants.</title>
        <authorList>
            <person name="Takatani N."/>
            <person name="Nakanishi M."/>
            <person name="Meirelles P."/>
            <person name="Mino S."/>
            <person name="Suda W."/>
            <person name="Oshima K."/>
            <person name="Hattori M."/>
            <person name="Ohkuma M."/>
            <person name="Hosokawa M."/>
            <person name="Miyashita K."/>
            <person name="Thompson F.L."/>
            <person name="Niwa A."/>
            <person name="Sawabe T."/>
            <person name="Sawabe T."/>
        </authorList>
    </citation>
    <scope>NUCLEOTIDE SEQUENCE [LARGE SCALE GENOMIC DNA]</scope>
    <source>
        <strain evidence="5">JCM 19538</strain>
    </source>
</reference>
<keyword evidence="5" id="KW-1185">Reference proteome</keyword>
<dbReference type="Proteomes" id="UP000029641">
    <property type="component" value="Unassembled WGS sequence"/>
</dbReference>
<proteinExistence type="predicted"/>
<name>A0A090VVY4_9FLAO</name>
<comment type="caution">
    <text evidence="1">The sequence shown here is derived from an EMBL/GenBank/DDBJ whole genome shotgun (WGS) entry which is preliminary data.</text>
</comment>
<evidence type="ECO:0000313" key="3">
    <source>
        <dbReference type="EMBL" id="GAL91008.1"/>
    </source>
</evidence>
<dbReference type="AlphaFoldDB" id="A0A090VVY4"/>